<dbReference type="PANTHER" id="PTHR38846:SF1">
    <property type="entry name" value="C3H1-TYPE DOMAIN-CONTAINING PROTEIN"/>
    <property type="match status" value="1"/>
</dbReference>
<evidence type="ECO:0000313" key="2">
    <source>
        <dbReference type="EMBL" id="TBU30262.1"/>
    </source>
</evidence>
<evidence type="ECO:0000256" key="1">
    <source>
        <dbReference type="SAM" id="MobiDB-lite"/>
    </source>
</evidence>
<reference evidence="2" key="1">
    <citation type="submission" date="2019-01" db="EMBL/GenBank/DDBJ databases">
        <title>Draft genome sequences of three monokaryotic isolates of the white-rot basidiomycete fungus Dichomitus squalens.</title>
        <authorList>
            <consortium name="DOE Joint Genome Institute"/>
            <person name="Lopez S.C."/>
            <person name="Andreopoulos B."/>
            <person name="Pangilinan J."/>
            <person name="Lipzen A."/>
            <person name="Riley R."/>
            <person name="Ahrendt S."/>
            <person name="Ng V."/>
            <person name="Barry K."/>
            <person name="Daum C."/>
            <person name="Grigoriev I.V."/>
            <person name="Hilden K.S."/>
            <person name="Makela M.R."/>
            <person name="de Vries R.P."/>
        </authorList>
    </citation>
    <scope>NUCLEOTIDE SEQUENCE [LARGE SCALE GENOMIC DNA]</scope>
    <source>
        <strain evidence="2">OM18370.1</strain>
    </source>
</reference>
<dbReference type="AlphaFoldDB" id="A0A4Q9MUG1"/>
<dbReference type="OrthoDB" id="6105938at2759"/>
<name>A0A4Q9MUG1_9APHY</name>
<feature type="region of interest" description="Disordered" evidence="1">
    <location>
        <begin position="207"/>
        <end position="226"/>
    </location>
</feature>
<dbReference type="PANTHER" id="PTHR38846">
    <property type="entry name" value="C3H1-TYPE DOMAIN-CONTAINING PROTEIN"/>
    <property type="match status" value="1"/>
</dbReference>
<accession>A0A4Q9MUG1</accession>
<dbReference type="Proteomes" id="UP000292957">
    <property type="component" value="Unassembled WGS sequence"/>
</dbReference>
<protein>
    <submittedName>
        <fullName evidence="2">Uncharacterized protein</fullName>
    </submittedName>
</protein>
<gene>
    <name evidence="2" type="ORF">BD311DRAFT_755082</name>
</gene>
<dbReference type="EMBL" id="ML143407">
    <property type="protein sequence ID" value="TBU30262.1"/>
    <property type="molecule type" value="Genomic_DNA"/>
</dbReference>
<feature type="compositionally biased region" description="Basic residues" evidence="1">
    <location>
        <begin position="215"/>
        <end position="226"/>
    </location>
</feature>
<sequence>MPLLDLGSVAFRPFQLHIFCRGTFLSWRSLRTTGNMVGPALSTKAPETGTTVNHIHDYFALHPCFDYKPGNCFIQEFRRLARKKNWQGDEWKRERRELGRAMIEQFGLICGKDAGDLRSWQNLCSALGVSPIPSTIAKCREILNSLHVNLVDFIHRPKPDEPVQTFKDEVALSEYTLRTGRTFPREDVPERSLLECLLRHILKPSKTRGLTPKRNQTKRRPRKVNA</sequence>
<proteinExistence type="predicted"/>
<organism evidence="2">
    <name type="scientific">Dichomitus squalens</name>
    <dbReference type="NCBI Taxonomy" id="114155"/>
    <lineage>
        <taxon>Eukaryota</taxon>
        <taxon>Fungi</taxon>
        <taxon>Dikarya</taxon>
        <taxon>Basidiomycota</taxon>
        <taxon>Agaricomycotina</taxon>
        <taxon>Agaricomycetes</taxon>
        <taxon>Polyporales</taxon>
        <taxon>Polyporaceae</taxon>
        <taxon>Dichomitus</taxon>
    </lineage>
</organism>